<organism evidence="1 2">
    <name type="scientific">Stylosanthes scabra</name>
    <dbReference type="NCBI Taxonomy" id="79078"/>
    <lineage>
        <taxon>Eukaryota</taxon>
        <taxon>Viridiplantae</taxon>
        <taxon>Streptophyta</taxon>
        <taxon>Embryophyta</taxon>
        <taxon>Tracheophyta</taxon>
        <taxon>Spermatophyta</taxon>
        <taxon>Magnoliopsida</taxon>
        <taxon>eudicotyledons</taxon>
        <taxon>Gunneridae</taxon>
        <taxon>Pentapetalae</taxon>
        <taxon>rosids</taxon>
        <taxon>fabids</taxon>
        <taxon>Fabales</taxon>
        <taxon>Fabaceae</taxon>
        <taxon>Papilionoideae</taxon>
        <taxon>50 kb inversion clade</taxon>
        <taxon>dalbergioids sensu lato</taxon>
        <taxon>Dalbergieae</taxon>
        <taxon>Pterocarpus clade</taxon>
        <taxon>Stylosanthes</taxon>
    </lineage>
</organism>
<gene>
    <name evidence="1" type="ORF">PIB30_095867</name>
</gene>
<protein>
    <submittedName>
        <fullName evidence="1">Uncharacterized protein</fullName>
    </submittedName>
</protein>
<keyword evidence="2" id="KW-1185">Reference proteome</keyword>
<accession>A0ABU6WVE6</accession>
<dbReference type="Proteomes" id="UP001341840">
    <property type="component" value="Unassembled WGS sequence"/>
</dbReference>
<sequence>MRRILLTQELRNNPTSVSDQVVPLRSGYRSHEERWIYLVMVPRNSKVRLSLVFSSETIGGWGKGTLEEGQNLNSGRVVKSDRL</sequence>
<dbReference type="EMBL" id="JASCZI010183467">
    <property type="protein sequence ID" value="MED6189426.1"/>
    <property type="molecule type" value="Genomic_DNA"/>
</dbReference>
<evidence type="ECO:0000313" key="1">
    <source>
        <dbReference type="EMBL" id="MED6189426.1"/>
    </source>
</evidence>
<proteinExistence type="predicted"/>
<reference evidence="1 2" key="1">
    <citation type="journal article" date="2023" name="Plants (Basel)">
        <title>Bridging the Gap: Combining Genomics and Transcriptomics Approaches to Understand Stylosanthes scabra, an Orphan Legume from the Brazilian Caatinga.</title>
        <authorList>
            <person name="Ferreira-Neto J.R.C."/>
            <person name="da Silva M.D."/>
            <person name="Binneck E."/>
            <person name="de Melo N.F."/>
            <person name="da Silva R.H."/>
            <person name="de Melo A.L.T.M."/>
            <person name="Pandolfi V."/>
            <person name="Bustamante F.O."/>
            <person name="Brasileiro-Vidal A.C."/>
            <person name="Benko-Iseppon A.M."/>
        </authorList>
    </citation>
    <scope>NUCLEOTIDE SEQUENCE [LARGE SCALE GENOMIC DNA]</scope>
    <source>
        <tissue evidence="1">Leaves</tissue>
    </source>
</reference>
<name>A0ABU6WVE6_9FABA</name>
<evidence type="ECO:0000313" key="2">
    <source>
        <dbReference type="Proteomes" id="UP001341840"/>
    </source>
</evidence>
<comment type="caution">
    <text evidence="1">The sequence shown here is derived from an EMBL/GenBank/DDBJ whole genome shotgun (WGS) entry which is preliminary data.</text>
</comment>
<feature type="non-terminal residue" evidence="1">
    <location>
        <position position="83"/>
    </location>
</feature>